<comment type="similarity">
    <text evidence="2">Belongs to the glycosyl hydrolase 3 family.</text>
</comment>
<evidence type="ECO:0000256" key="3">
    <source>
        <dbReference type="ARBA" id="ARBA00012744"/>
    </source>
</evidence>
<keyword evidence="7" id="KW-1185">Reference proteome</keyword>
<evidence type="ECO:0000256" key="4">
    <source>
        <dbReference type="ARBA" id="ARBA00022801"/>
    </source>
</evidence>
<dbReference type="PRINTS" id="PR00133">
    <property type="entry name" value="GLHYDRLASE3"/>
</dbReference>
<dbReference type="InterPro" id="IPR017853">
    <property type="entry name" value="GH"/>
</dbReference>
<dbReference type="InterPro" id="IPR050288">
    <property type="entry name" value="Cellulose_deg_GH3"/>
</dbReference>
<dbReference type="Gene3D" id="3.20.20.300">
    <property type="entry name" value="Glycoside hydrolase, family 3, N-terminal domain"/>
    <property type="match status" value="1"/>
</dbReference>
<dbReference type="SUPFAM" id="SSF51445">
    <property type="entry name" value="(Trans)glycosidases"/>
    <property type="match status" value="1"/>
</dbReference>
<dbReference type="EC" id="3.2.1.21" evidence="3"/>
<comment type="caution">
    <text evidence="6">The sequence shown here is derived from an EMBL/GenBank/DDBJ whole genome shotgun (WGS) entry which is preliminary data.</text>
</comment>
<dbReference type="Pfam" id="PF00933">
    <property type="entry name" value="Glyco_hydro_3"/>
    <property type="match status" value="1"/>
</dbReference>
<dbReference type="PANTHER" id="PTHR42715">
    <property type="entry name" value="BETA-GLUCOSIDASE"/>
    <property type="match status" value="1"/>
</dbReference>
<protein>
    <recommendedName>
        <fullName evidence="3">beta-glucosidase</fullName>
        <ecNumber evidence="3">3.2.1.21</ecNumber>
    </recommendedName>
</protein>
<gene>
    <name evidence="6" type="ORF">M9Y10_015668</name>
</gene>
<feature type="domain" description="Glycoside hydrolase family 3 N-terminal" evidence="5">
    <location>
        <begin position="1"/>
        <end position="205"/>
    </location>
</feature>
<comment type="catalytic activity">
    <reaction evidence="1">
        <text>Hydrolysis of terminal, non-reducing beta-D-glucosyl residues with release of beta-D-glucose.</text>
        <dbReference type="EC" id="3.2.1.21"/>
    </reaction>
</comment>
<keyword evidence="4" id="KW-0378">Hydrolase</keyword>
<evidence type="ECO:0000313" key="6">
    <source>
        <dbReference type="EMBL" id="KAK8897703.1"/>
    </source>
</evidence>
<sequence length="213" mass="24751">MLKFHVHLWLAPGMNIHRNPLCGRNFEYFSEDPVLSGICAYSEMKGVQSFPRLGVTLKHFFCNNNEDNRMFINEHINERPLREIYLRNFQIPIELGEPYSIITSYNLVNGIYSANHRPVLHDVVHVEWEYEGVIMTDWCTSMEMAYTFSKPNPKYPISSSKECIRAGNEFQMQGCKENEDDIIEGVEKGEVALEDLQACAVRILRCCYLCQKK</sequence>
<organism evidence="6 7">
    <name type="scientific">Tritrichomonas musculus</name>
    <dbReference type="NCBI Taxonomy" id="1915356"/>
    <lineage>
        <taxon>Eukaryota</taxon>
        <taxon>Metamonada</taxon>
        <taxon>Parabasalia</taxon>
        <taxon>Tritrichomonadida</taxon>
        <taxon>Tritrichomonadidae</taxon>
        <taxon>Tritrichomonas</taxon>
    </lineage>
</organism>
<proteinExistence type="inferred from homology"/>
<dbReference type="InterPro" id="IPR001764">
    <property type="entry name" value="Glyco_hydro_3_N"/>
</dbReference>
<dbReference type="Proteomes" id="UP001470230">
    <property type="component" value="Unassembled WGS sequence"/>
</dbReference>
<evidence type="ECO:0000256" key="2">
    <source>
        <dbReference type="ARBA" id="ARBA00005336"/>
    </source>
</evidence>
<evidence type="ECO:0000259" key="5">
    <source>
        <dbReference type="Pfam" id="PF00933"/>
    </source>
</evidence>
<dbReference type="InterPro" id="IPR036962">
    <property type="entry name" value="Glyco_hydro_3_N_sf"/>
</dbReference>
<evidence type="ECO:0000256" key="1">
    <source>
        <dbReference type="ARBA" id="ARBA00000448"/>
    </source>
</evidence>
<dbReference type="EMBL" id="JAPFFF010000002">
    <property type="protein sequence ID" value="KAK8897703.1"/>
    <property type="molecule type" value="Genomic_DNA"/>
</dbReference>
<dbReference type="PANTHER" id="PTHR42715:SF10">
    <property type="entry name" value="BETA-GLUCOSIDASE"/>
    <property type="match status" value="1"/>
</dbReference>
<reference evidence="6 7" key="1">
    <citation type="submission" date="2024-04" db="EMBL/GenBank/DDBJ databases">
        <title>Tritrichomonas musculus Genome.</title>
        <authorList>
            <person name="Alves-Ferreira E."/>
            <person name="Grigg M."/>
            <person name="Lorenzi H."/>
            <person name="Galac M."/>
        </authorList>
    </citation>
    <scope>NUCLEOTIDE SEQUENCE [LARGE SCALE GENOMIC DNA]</scope>
    <source>
        <strain evidence="6 7">EAF2021</strain>
    </source>
</reference>
<accession>A0ABR2L312</accession>
<evidence type="ECO:0000313" key="7">
    <source>
        <dbReference type="Proteomes" id="UP001470230"/>
    </source>
</evidence>
<name>A0ABR2L312_9EUKA</name>